<evidence type="ECO:0000256" key="1">
    <source>
        <dbReference type="ARBA" id="ARBA00004651"/>
    </source>
</evidence>
<keyword evidence="7" id="KW-0472">Membrane</keyword>
<keyword evidence="3" id="KW-0813">Transport</keyword>
<gene>
    <name evidence="8" type="ORF">BEH_12600</name>
</gene>
<dbReference type="Proteomes" id="UP000036202">
    <property type="component" value="Chromosome"/>
</dbReference>
<dbReference type="KEGG" id="beo:BEH_12600"/>
<dbReference type="InterPro" id="IPR004776">
    <property type="entry name" value="Mem_transp_PIN-like"/>
</dbReference>
<protein>
    <submittedName>
        <fullName evidence="8">Auxin efflux carrier</fullName>
    </submittedName>
</protein>
<evidence type="ECO:0000256" key="5">
    <source>
        <dbReference type="ARBA" id="ARBA00022692"/>
    </source>
</evidence>
<proteinExistence type="inferred from homology"/>
<dbReference type="Gene3D" id="1.20.1530.20">
    <property type="match status" value="1"/>
</dbReference>
<reference evidence="8 9" key="1">
    <citation type="journal article" date="2015" name="PLoS ONE">
        <title>Genome Sequence of Bacillus endophyticus and Analysis of Its Companion Mechanism in the Ketogulonigenium vulgare-Bacillus Strain Consortium.</title>
        <authorList>
            <person name="Jia N."/>
            <person name="Du J."/>
            <person name="Ding M.Z."/>
            <person name="Gao F."/>
            <person name="Yuan Y.J."/>
        </authorList>
    </citation>
    <scope>NUCLEOTIDE SEQUENCE [LARGE SCALE GENOMIC DNA]</scope>
    <source>
        <strain evidence="8 9">Hbe603</strain>
    </source>
</reference>
<comment type="similarity">
    <text evidence="2">Belongs to the auxin efflux carrier (TC 2.A.69) family.</text>
</comment>
<dbReference type="OrthoDB" id="9798064at2"/>
<keyword evidence="9" id="KW-1185">Reference proteome</keyword>
<evidence type="ECO:0000256" key="6">
    <source>
        <dbReference type="ARBA" id="ARBA00022989"/>
    </source>
</evidence>
<keyword evidence="4" id="KW-1003">Cell membrane</keyword>
<dbReference type="PANTHER" id="PTHR36838:SF1">
    <property type="entry name" value="SLR1864 PROTEIN"/>
    <property type="match status" value="1"/>
</dbReference>
<evidence type="ECO:0000313" key="8">
    <source>
        <dbReference type="EMBL" id="AKO95075.1"/>
    </source>
</evidence>
<evidence type="ECO:0000256" key="3">
    <source>
        <dbReference type="ARBA" id="ARBA00022448"/>
    </source>
</evidence>
<dbReference type="EMBL" id="CP011974">
    <property type="protein sequence ID" value="AKO95075.1"/>
    <property type="molecule type" value="Genomic_DNA"/>
</dbReference>
<evidence type="ECO:0000256" key="2">
    <source>
        <dbReference type="ARBA" id="ARBA00010145"/>
    </source>
</evidence>
<dbReference type="GO" id="GO:0055085">
    <property type="term" value="P:transmembrane transport"/>
    <property type="evidence" value="ECO:0007669"/>
    <property type="project" value="InterPro"/>
</dbReference>
<reference evidence="9" key="2">
    <citation type="submission" date="2015-06" db="EMBL/GenBank/DDBJ databases">
        <title>Genome Sequence of Bacillus endophyticus and Analysis of its Companion Mechanism in the Ketogulonigenium vulgare-Bacillus strain Consortium.</title>
        <authorList>
            <person name="Jia N."/>
            <person name="Du J."/>
            <person name="Ding M.-Z."/>
            <person name="Gao F."/>
            <person name="Yuan Y.-J."/>
        </authorList>
    </citation>
    <scope>NUCLEOTIDE SEQUENCE [LARGE SCALE GENOMIC DNA]</scope>
    <source>
        <strain evidence="9">Hbe603</strain>
    </source>
</reference>
<evidence type="ECO:0000313" key="9">
    <source>
        <dbReference type="Proteomes" id="UP000036202"/>
    </source>
</evidence>
<organism evidence="8 9">
    <name type="scientific">Priestia filamentosa</name>
    <dbReference type="NCBI Taxonomy" id="1402861"/>
    <lineage>
        <taxon>Bacteria</taxon>
        <taxon>Bacillati</taxon>
        <taxon>Bacillota</taxon>
        <taxon>Bacilli</taxon>
        <taxon>Bacillales</taxon>
        <taxon>Bacillaceae</taxon>
        <taxon>Priestia</taxon>
    </lineage>
</organism>
<dbReference type="PATRIC" id="fig|135735.6.peg.2650"/>
<keyword evidence="5" id="KW-0812">Transmembrane</keyword>
<dbReference type="Pfam" id="PF03547">
    <property type="entry name" value="Mem_trans"/>
    <property type="match status" value="2"/>
</dbReference>
<accession>A0A0H4KNE8</accession>
<dbReference type="AlphaFoldDB" id="A0A1X7EEH6"/>
<keyword evidence="6" id="KW-1133">Transmembrane helix</keyword>
<accession>A0A1X7EEH6</accession>
<dbReference type="PANTHER" id="PTHR36838">
    <property type="entry name" value="AUXIN EFFLUX CARRIER FAMILY PROTEIN"/>
    <property type="match status" value="1"/>
</dbReference>
<evidence type="ECO:0000256" key="7">
    <source>
        <dbReference type="ARBA" id="ARBA00023136"/>
    </source>
</evidence>
<dbReference type="InterPro" id="IPR038770">
    <property type="entry name" value="Na+/solute_symporter_sf"/>
</dbReference>
<name>A0A1X7EEH6_9BACI</name>
<evidence type="ECO:0000256" key="4">
    <source>
        <dbReference type="ARBA" id="ARBA00022475"/>
    </source>
</evidence>
<sequence length="314" mass="35074">MNIVLLLAFVKEMIGLYSMAAIGYVARKINILDANANEVITQLLLYITLPALILYSMNVPFSYSMGKELLILFISSLYVLLSACVIARLMRKRSKIASQRKNVFEALIIFGNQGFIGYTICYILFSEKGIIYATMFNFAYLLLIWSYGIYLFLRSTSSFPWKQVFFNPGILSTIAGLLIFLLPIGFPQFVSDILNTIGKMTIPLSMILIGSLLKNIKVKDVFLLLKNVSIWQIAIVKLIILPLILFPLTLLPLPFTLIGVAVLMSGMPCAPTVSLYALKYGGDSYFASLAVFFTTLCTLVTIPILYLVLMNITI</sequence>
<dbReference type="GO" id="GO:0005886">
    <property type="term" value="C:plasma membrane"/>
    <property type="evidence" value="ECO:0007669"/>
    <property type="project" value="UniProtKB-SubCell"/>
</dbReference>
<comment type="subcellular location">
    <subcellularLocation>
        <location evidence="1">Cell membrane</location>
        <topology evidence="1">Multi-pass membrane protein</topology>
    </subcellularLocation>
</comment>